<gene>
    <name evidence="1" type="ORF">HNP25_004142</name>
</gene>
<dbReference type="PIRSF" id="PIRSF028451">
    <property type="entry name" value="UCP028451"/>
    <property type="match status" value="1"/>
</dbReference>
<proteinExistence type="predicted"/>
<dbReference type="PANTHER" id="PTHR36452">
    <property type="entry name" value="CHROMOSOME 12, WHOLE GENOME SHOTGUN SEQUENCE"/>
    <property type="match status" value="1"/>
</dbReference>
<dbReference type="RefSeq" id="WP_184137313.1">
    <property type="nucleotide sequence ID" value="NZ_JACHKT010000046.1"/>
</dbReference>
<dbReference type="EMBL" id="JACHKT010000046">
    <property type="protein sequence ID" value="MBB6005468.1"/>
    <property type="molecule type" value="Genomic_DNA"/>
</dbReference>
<comment type="caution">
    <text evidence="1">The sequence shown here is derived from an EMBL/GenBank/DDBJ whole genome shotgun (WGS) entry which is preliminary data.</text>
</comment>
<dbReference type="NCBIfam" id="TIGR02453">
    <property type="entry name" value="TIGR02453 family protein"/>
    <property type="match status" value="1"/>
</dbReference>
<evidence type="ECO:0000313" key="2">
    <source>
        <dbReference type="Proteomes" id="UP000524404"/>
    </source>
</evidence>
<dbReference type="PANTHER" id="PTHR36452:SF1">
    <property type="entry name" value="DUF2461 DOMAIN-CONTAINING PROTEIN"/>
    <property type="match status" value="1"/>
</dbReference>
<dbReference type="AlphaFoldDB" id="A0A841EXW6"/>
<protein>
    <submittedName>
        <fullName evidence="1">Uncharacterized protein (TIGR02453 family)</fullName>
    </submittedName>
</protein>
<dbReference type="Pfam" id="PF09365">
    <property type="entry name" value="DUF2461"/>
    <property type="match status" value="1"/>
</dbReference>
<name>A0A841EXW6_9BACT</name>
<dbReference type="InterPro" id="IPR015996">
    <property type="entry name" value="UCP028451"/>
</dbReference>
<evidence type="ECO:0000313" key="1">
    <source>
        <dbReference type="EMBL" id="MBB6005468.1"/>
    </source>
</evidence>
<dbReference type="InterPro" id="IPR012808">
    <property type="entry name" value="CHP02453"/>
</dbReference>
<dbReference type="Proteomes" id="UP000524404">
    <property type="component" value="Unassembled WGS sequence"/>
</dbReference>
<reference evidence="1 2" key="1">
    <citation type="submission" date="2020-08" db="EMBL/GenBank/DDBJ databases">
        <title>Functional genomics of gut bacteria from endangered species of beetles.</title>
        <authorList>
            <person name="Carlos-Shanley C."/>
        </authorList>
    </citation>
    <scope>NUCLEOTIDE SEQUENCE [LARGE SCALE GENOMIC DNA]</scope>
    <source>
        <strain evidence="1 2">S00070</strain>
    </source>
</reference>
<sequence>MSVPSSTFHYLNQLKENNTREWFHANKKTYDDVKANFEVTIKELIGSIAAFEDMTGVEVKNCNYRIARDVRFSKDKAPYKTWLSASFSAGGRKSGRMDYYLHIEDGKSFLGGGMYSPTPEQLAKLRQEIDYNAQELKSIIYHPEFVKMFGEAEGESVKSAPKGYSKEHPEIDLLRRKQLFFWHQFSNEEVSADNFVQKVTEACFTLKPFLDFLNYVFFDDQEPEIKL</sequence>
<keyword evidence="2" id="KW-1185">Reference proteome</keyword>
<organism evidence="1 2">
    <name type="scientific">Arcicella rosea</name>
    <dbReference type="NCBI Taxonomy" id="502909"/>
    <lineage>
        <taxon>Bacteria</taxon>
        <taxon>Pseudomonadati</taxon>
        <taxon>Bacteroidota</taxon>
        <taxon>Cytophagia</taxon>
        <taxon>Cytophagales</taxon>
        <taxon>Flectobacillaceae</taxon>
        <taxon>Arcicella</taxon>
    </lineage>
</organism>
<accession>A0A841EXW6</accession>